<keyword evidence="1" id="KW-0805">Transcription regulation</keyword>
<dbReference type="GO" id="GO:0003677">
    <property type="term" value="F:DNA binding"/>
    <property type="evidence" value="ECO:0007669"/>
    <property type="project" value="UniProtKB-KW"/>
</dbReference>
<dbReference type="Gene3D" id="4.10.240.10">
    <property type="entry name" value="Zn(2)-C6 fungal-type DNA-binding domain"/>
    <property type="match status" value="1"/>
</dbReference>
<accession>A0A1B7NMM2</accession>
<dbReference type="Proteomes" id="UP000091918">
    <property type="component" value="Unassembled WGS sequence"/>
</dbReference>
<feature type="region of interest" description="Disordered" evidence="5">
    <location>
        <begin position="319"/>
        <end position="344"/>
    </location>
</feature>
<evidence type="ECO:0000313" key="8">
    <source>
        <dbReference type="Proteomes" id="UP000091918"/>
    </source>
</evidence>
<dbReference type="GO" id="GO:0000981">
    <property type="term" value="F:DNA-binding transcription factor activity, RNA polymerase II-specific"/>
    <property type="evidence" value="ECO:0007669"/>
    <property type="project" value="InterPro"/>
</dbReference>
<reference evidence="7 8" key="1">
    <citation type="submission" date="2015-07" db="EMBL/GenBank/DDBJ databases">
        <title>Emmonsia species relationships and genome sequence.</title>
        <authorList>
            <person name="Cuomo C.A."/>
            <person name="Schwartz I.S."/>
            <person name="Kenyon C."/>
            <person name="de Hoog G.S."/>
            <person name="Govender N.P."/>
            <person name="Botha A."/>
            <person name="Moreno L."/>
            <person name="de Vries M."/>
            <person name="Munoz J.F."/>
            <person name="Stielow J.B."/>
        </authorList>
    </citation>
    <scope>NUCLEOTIDE SEQUENCE [LARGE SCALE GENOMIC DNA]</scope>
    <source>
        <strain evidence="7 8">CBS 136260</strain>
    </source>
</reference>
<evidence type="ECO:0000313" key="7">
    <source>
        <dbReference type="EMBL" id="OAX77877.1"/>
    </source>
</evidence>
<dbReference type="EMBL" id="LGUA01001960">
    <property type="protein sequence ID" value="OAX77877.1"/>
    <property type="molecule type" value="Genomic_DNA"/>
</dbReference>
<feature type="compositionally biased region" description="Polar residues" evidence="5">
    <location>
        <begin position="258"/>
        <end position="283"/>
    </location>
</feature>
<dbReference type="Pfam" id="PF00172">
    <property type="entry name" value="Zn_clus"/>
    <property type="match status" value="1"/>
</dbReference>
<keyword evidence="4" id="KW-0539">Nucleus</keyword>
<dbReference type="InterPro" id="IPR021858">
    <property type="entry name" value="Fun_TF"/>
</dbReference>
<keyword evidence="8" id="KW-1185">Reference proteome</keyword>
<dbReference type="Pfam" id="PF11951">
    <property type="entry name" value="Fungal_trans_2"/>
    <property type="match status" value="1"/>
</dbReference>
<evidence type="ECO:0000256" key="5">
    <source>
        <dbReference type="SAM" id="MobiDB-lite"/>
    </source>
</evidence>
<dbReference type="AlphaFoldDB" id="A0A1B7NMM2"/>
<feature type="compositionally biased region" description="Low complexity" evidence="5">
    <location>
        <begin position="95"/>
        <end position="111"/>
    </location>
</feature>
<sequence length="632" mass="69452">MATSSCPQPLQARQMDNPDAFVTPAPRKRRRKAVINGAADDCFTCASRSVQCDRRRPYCTQCLGLGMQCSGYKTTLTWGVGVASRGKLRGLSWPVSGSQQAASATVAASTRKAAESERRPPPFPSRSRPRPRPRPAPKTTARPSSKRSRVDRPARKIATAAASTSSPRDVDATLLPPPGPFDPAIYHSSAPPGSSMRSAAPPSQDEDEYLVLANSTGPGLSNSYQGNSAVSLRKPRPEVGHLEPMPIPCVPYLHGPTTQLLHPPASQQDVSNNDFNSENSNLPPQLREFSPRNGRDQHHHMATSQIGFAPRWSQKAMYDADKEESEEKADANFHNNESLNAGPKPSVYSPRTAYHQQDSNHKGQTSFIPQPMSMQLIGRTPRMQYLISYYAEVISPVIVAFDSPANPYRMFILELAKSSETLQHALAALSLSNLRQRKKHWGLSAGKTLPARQSSTAHCRMAGLSCEEGFGLLAPEEQQKEESFHKAMAITSLNAQLAHPIHRLADSVLATVLILCLFHMCDTGVAKFQPQLAGVKKLLALRRSANRNCSDVVKWYTRMFVWFDVMTATINNRDCELNGDYLDIAASGHDDWALANMAGCDASMFKIIGHLGRLNMLSQEKAMETYPGNQWP</sequence>
<evidence type="ECO:0000259" key="6">
    <source>
        <dbReference type="PROSITE" id="PS50048"/>
    </source>
</evidence>
<dbReference type="InterPro" id="IPR036864">
    <property type="entry name" value="Zn2-C6_fun-type_DNA-bd_sf"/>
</dbReference>
<feature type="region of interest" description="Disordered" evidence="5">
    <location>
        <begin position="92"/>
        <end position="205"/>
    </location>
</feature>
<keyword evidence="2" id="KW-0238">DNA-binding</keyword>
<keyword evidence="3" id="KW-0804">Transcription</keyword>
<evidence type="ECO:0000256" key="2">
    <source>
        <dbReference type="ARBA" id="ARBA00023125"/>
    </source>
</evidence>
<feature type="region of interest" description="Disordered" evidence="5">
    <location>
        <begin position="258"/>
        <end position="302"/>
    </location>
</feature>
<organism evidence="7 8">
    <name type="scientific">Emergomyces africanus</name>
    <dbReference type="NCBI Taxonomy" id="1955775"/>
    <lineage>
        <taxon>Eukaryota</taxon>
        <taxon>Fungi</taxon>
        <taxon>Dikarya</taxon>
        <taxon>Ascomycota</taxon>
        <taxon>Pezizomycotina</taxon>
        <taxon>Eurotiomycetes</taxon>
        <taxon>Eurotiomycetidae</taxon>
        <taxon>Onygenales</taxon>
        <taxon>Ajellomycetaceae</taxon>
        <taxon>Emergomyces</taxon>
    </lineage>
</organism>
<protein>
    <recommendedName>
        <fullName evidence="6">Zn(2)-C6 fungal-type domain-containing protein</fullName>
    </recommendedName>
</protein>
<dbReference type="PROSITE" id="PS50048">
    <property type="entry name" value="ZN2_CY6_FUNGAL_2"/>
    <property type="match status" value="1"/>
</dbReference>
<gene>
    <name evidence="7" type="ORF">ACJ72_07819</name>
</gene>
<name>A0A1B7NMM2_9EURO</name>
<dbReference type="PANTHER" id="PTHR31069:SF28">
    <property type="entry name" value="ZN(II)2CYS6 TRANSCRIPTION FACTOR (EUROFUNG)"/>
    <property type="match status" value="1"/>
</dbReference>
<dbReference type="PANTHER" id="PTHR31069">
    <property type="entry name" value="OLEATE-ACTIVATED TRANSCRIPTION FACTOR 1-RELATED"/>
    <property type="match status" value="1"/>
</dbReference>
<dbReference type="InterPro" id="IPR001138">
    <property type="entry name" value="Zn2Cys6_DnaBD"/>
</dbReference>
<evidence type="ECO:0000256" key="4">
    <source>
        <dbReference type="ARBA" id="ARBA00023242"/>
    </source>
</evidence>
<evidence type="ECO:0000256" key="1">
    <source>
        <dbReference type="ARBA" id="ARBA00023015"/>
    </source>
</evidence>
<dbReference type="OrthoDB" id="3431704at2759"/>
<evidence type="ECO:0000256" key="3">
    <source>
        <dbReference type="ARBA" id="ARBA00023163"/>
    </source>
</evidence>
<dbReference type="GO" id="GO:0008270">
    <property type="term" value="F:zinc ion binding"/>
    <property type="evidence" value="ECO:0007669"/>
    <property type="project" value="InterPro"/>
</dbReference>
<feature type="domain" description="Zn(2)-C6 fungal-type" evidence="6">
    <location>
        <begin position="41"/>
        <end position="70"/>
    </location>
</feature>
<dbReference type="InterPro" id="IPR050675">
    <property type="entry name" value="OAF3"/>
</dbReference>
<dbReference type="SUPFAM" id="SSF57701">
    <property type="entry name" value="Zn2/Cys6 DNA-binding domain"/>
    <property type="match status" value="1"/>
</dbReference>
<proteinExistence type="predicted"/>
<comment type="caution">
    <text evidence="7">The sequence shown here is derived from an EMBL/GenBank/DDBJ whole genome shotgun (WGS) entry which is preliminary data.</text>
</comment>
<feature type="region of interest" description="Disordered" evidence="5">
    <location>
        <begin position="1"/>
        <end position="23"/>
    </location>
</feature>
<feature type="non-terminal residue" evidence="7">
    <location>
        <position position="632"/>
    </location>
</feature>